<feature type="domain" description="Alpha-N-acetylglucosaminidase N-terminal" evidence="4">
    <location>
        <begin position="27"/>
        <end position="106"/>
    </location>
</feature>
<dbReference type="Pfam" id="PF05089">
    <property type="entry name" value="NAGLU"/>
    <property type="match status" value="1"/>
</dbReference>
<evidence type="ECO:0000259" key="5">
    <source>
        <dbReference type="Pfam" id="PF12972"/>
    </source>
</evidence>
<dbReference type="Gene3D" id="3.30.379.10">
    <property type="entry name" value="Chitobiase/beta-hexosaminidase domain 2-like"/>
    <property type="match status" value="1"/>
</dbReference>
<proteinExistence type="predicted"/>
<dbReference type="Gene3D" id="3.20.20.80">
    <property type="entry name" value="Glycosidases"/>
    <property type="match status" value="1"/>
</dbReference>
<evidence type="ECO:0000313" key="6">
    <source>
        <dbReference type="EMBL" id="EFA44112.1"/>
    </source>
</evidence>
<reference evidence="6 7" key="1">
    <citation type="submission" date="2009-10" db="EMBL/GenBank/DDBJ databases">
        <authorList>
            <person name="Qin X."/>
            <person name="Bachman B."/>
            <person name="Battles P."/>
            <person name="Bell A."/>
            <person name="Bess C."/>
            <person name="Bickham C."/>
            <person name="Chaboub L."/>
            <person name="Chen D."/>
            <person name="Coyle M."/>
            <person name="Deiros D.R."/>
            <person name="Dinh H."/>
            <person name="Forbes L."/>
            <person name="Fowler G."/>
            <person name="Francisco L."/>
            <person name="Fu Q."/>
            <person name="Gubbala S."/>
            <person name="Hale W."/>
            <person name="Han Y."/>
            <person name="Hemphill L."/>
            <person name="Highlander S.K."/>
            <person name="Hirani K."/>
            <person name="Hogues M."/>
            <person name="Jackson L."/>
            <person name="Jakkamsetti A."/>
            <person name="Javaid M."/>
            <person name="Jiang H."/>
            <person name="Korchina V."/>
            <person name="Kovar C."/>
            <person name="Lara F."/>
            <person name="Lee S."/>
            <person name="Mata R."/>
            <person name="Mathew T."/>
            <person name="Moen C."/>
            <person name="Morales K."/>
            <person name="Munidasa M."/>
            <person name="Nazareth L."/>
            <person name="Ngo R."/>
            <person name="Nguyen L."/>
            <person name="Okwuonu G."/>
            <person name="Ongeri F."/>
            <person name="Patil S."/>
            <person name="Petrosino J."/>
            <person name="Pham C."/>
            <person name="Pham P."/>
            <person name="Pu L.-L."/>
            <person name="Puazo M."/>
            <person name="Raj R."/>
            <person name="Reid J."/>
            <person name="Rouhana J."/>
            <person name="Saada N."/>
            <person name="Shang Y."/>
            <person name="Simmons D."/>
            <person name="Thornton R."/>
            <person name="Warren J."/>
            <person name="Weissenberger G."/>
            <person name="Zhang J."/>
            <person name="Zhang L."/>
            <person name="Zhou C."/>
            <person name="Zhu D."/>
            <person name="Muzny D."/>
            <person name="Worley K."/>
            <person name="Gibbs R."/>
        </authorList>
    </citation>
    <scope>NUCLEOTIDE SEQUENCE [LARGE SCALE GENOMIC DNA]</scope>
    <source>
        <strain evidence="6 7">DSM 17361</strain>
    </source>
</reference>
<dbReference type="OrthoDB" id="179563at2"/>
<keyword evidence="7" id="KW-1185">Reference proteome</keyword>
<feature type="domain" description="Alpha-N-acetylglucosaminidase tim-barrel" evidence="3">
    <location>
        <begin position="121"/>
        <end position="454"/>
    </location>
</feature>
<dbReference type="Proteomes" id="UP000003160">
    <property type="component" value="Unassembled WGS sequence"/>
</dbReference>
<dbReference type="InterPro" id="IPR007781">
    <property type="entry name" value="NAGLU"/>
</dbReference>
<comment type="caution">
    <text evidence="6">The sequence shown here is derived from an EMBL/GenBank/DDBJ whole genome shotgun (WGS) entry which is preliminary data.</text>
</comment>
<keyword evidence="1" id="KW-0378">Hydrolase</keyword>
<dbReference type="InterPro" id="IPR024733">
    <property type="entry name" value="NAGLU_tim-barrel"/>
</dbReference>
<feature type="signal peptide" evidence="2">
    <location>
        <begin position="1"/>
        <end position="19"/>
    </location>
</feature>
<dbReference type="Gene3D" id="1.20.120.670">
    <property type="entry name" value="N-acetyl-b-d-glucoasminidase"/>
    <property type="match status" value="1"/>
</dbReference>
<gene>
    <name evidence="6" type="ORF">HMPREF0645_1471</name>
</gene>
<feature type="domain" description="Alpha-N-acetylglucosaminidase C-terminal" evidence="5">
    <location>
        <begin position="462"/>
        <end position="716"/>
    </location>
</feature>
<evidence type="ECO:0000259" key="3">
    <source>
        <dbReference type="Pfam" id="PF05089"/>
    </source>
</evidence>
<dbReference type="RefSeq" id="WP_007173575.1">
    <property type="nucleotide sequence ID" value="NZ_GG704780.1"/>
</dbReference>
<dbReference type="eggNOG" id="COG3669">
    <property type="taxonomic scope" value="Bacteria"/>
</dbReference>
<organism evidence="6 7">
    <name type="scientific">Hallella bergensis DSM 17361</name>
    <dbReference type="NCBI Taxonomy" id="585502"/>
    <lineage>
        <taxon>Bacteria</taxon>
        <taxon>Pseudomonadati</taxon>
        <taxon>Bacteroidota</taxon>
        <taxon>Bacteroidia</taxon>
        <taxon>Bacteroidales</taxon>
        <taxon>Prevotellaceae</taxon>
        <taxon>Hallella</taxon>
    </lineage>
</organism>
<feature type="chain" id="PRO_5003026005" evidence="2">
    <location>
        <begin position="20"/>
        <end position="719"/>
    </location>
</feature>
<accession>D1PWY6</accession>
<dbReference type="Pfam" id="PF12972">
    <property type="entry name" value="NAGLU_C"/>
    <property type="match status" value="1"/>
</dbReference>
<dbReference type="EMBL" id="ACKS01000062">
    <property type="protein sequence ID" value="EFA44112.1"/>
    <property type="molecule type" value="Genomic_DNA"/>
</dbReference>
<evidence type="ECO:0000256" key="2">
    <source>
        <dbReference type="SAM" id="SignalP"/>
    </source>
</evidence>
<evidence type="ECO:0000313" key="7">
    <source>
        <dbReference type="Proteomes" id="UP000003160"/>
    </source>
</evidence>
<dbReference type="GO" id="GO:0005975">
    <property type="term" value="P:carbohydrate metabolic process"/>
    <property type="evidence" value="ECO:0007669"/>
    <property type="project" value="UniProtKB-ARBA"/>
</dbReference>
<dbReference type="Pfam" id="PF12971">
    <property type="entry name" value="NAGLU_N"/>
    <property type="match status" value="1"/>
</dbReference>
<dbReference type="HOGENOM" id="CLU_011988_2_1_10"/>
<dbReference type="InterPro" id="IPR024732">
    <property type="entry name" value="NAGLU_C"/>
</dbReference>
<dbReference type="PANTHER" id="PTHR12872:SF1">
    <property type="entry name" value="ALPHA-N-ACETYLGLUCOSAMINIDASE"/>
    <property type="match status" value="1"/>
</dbReference>
<keyword evidence="2" id="KW-0732">Signal</keyword>
<dbReference type="InterPro" id="IPR024240">
    <property type="entry name" value="NAGLU_N"/>
</dbReference>
<dbReference type="AlphaFoldDB" id="D1PWY6"/>
<dbReference type="PANTHER" id="PTHR12872">
    <property type="entry name" value="ALPHA-N-ACETYLGLUCOSAMINIDASE"/>
    <property type="match status" value="1"/>
</dbReference>
<evidence type="ECO:0000259" key="4">
    <source>
        <dbReference type="Pfam" id="PF12971"/>
    </source>
</evidence>
<evidence type="ECO:0000256" key="1">
    <source>
        <dbReference type="ARBA" id="ARBA00022801"/>
    </source>
</evidence>
<protein>
    <submittedName>
        <fullName evidence="6">Alpha-N-acetylglucosaminidase (NAGLU)</fullName>
    </submittedName>
</protein>
<dbReference type="GO" id="GO:0016787">
    <property type="term" value="F:hydrolase activity"/>
    <property type="evidence" value="ECO:0007669"/>
    <property type="project" value="UniProtKB-KW"/>
</dbReference>
<sequence>MKKFCLTLIVLLFTMAAHALDQDIVTANQLTMRLIPEHASAFTFKKIRKRNDKDIYTLQTRNRKIIISGNNANAMAVGLNKYLTHYCHTNVSWYAEEKVDMPQQLPEVKGVVKGEAKVARRFFLNYCTFGYTLPFFDWHAWERVIDWMALHGVNLPLAITGQEYIWYNVWSKMGMSQEEILQYFTGPVYLPWHRMANIDKWKGPLPYHTVVEQRDLQQKILARERSLNMTPVLPAFSGHVPGQIKQLYPESNIQHLGRWAAFSDQYRCYFMSPQDPLFAKIQRMYLEEQRAIYGTDHIYGIDPFNEVDPPSWDPDYLFQISKGIYQTLAHVDPKAEWLQMSWLFYHKKKKWTPERVKALITGVETGKMVLLDYFCDRNEIWKMTDKFYGQPYIWCYLGNFGGNTTVAGNVKACGAKLDSTLTLGGKNLQGVGLTLEGFDVCQFPYEYILDKVWSGNSSENQWIDALADSHVGYASPSFRKAWQLLYHDVFVQSAGSNGILPCYRPELNSLNWHYTHVDYDRQKLIEAWKLMQHDADSKRTAAQLDLIHYGRQVLGNEFLTHKQLFDSAYAHCDLAGMMAQAASMRHIMLDIDTLTAYHPRCTLAGWIDGARQMAPDSVCADYYEDNARSLITTWGGKLNDYACKGWAGLMSDYYLTRWERYFAHAINAVRAHRKFDQQAYDKEIARFELSWASHRDIPRVETHESLALYCKKIIQKYKL</sequence>
<dbReference type="InterPro" id="IPR029018">
    <property type="entry name" value="Hex-like_dom2"/>
</dbReference>
<name>D1PWY6_9BACT</name>